<keyword evidence="3" id="KW-0804">Transcription</keyword>
<sequence>MVELDKVDRAILEIIQLNGRLTNAEIASRVSLSAPASWKRLRRLEDEVIDGYHAHLNRKALGLDIFAFISITLDTHSEEAMDNFERGINALPSVLFCHNISGKYDYLLQVVVKNMDEFHKLAMYEIRRLGNIKEMYTGFSLKEIKRCAILPI</sequence>
<dbReference type="InterPro" id="IPR019887">
    <property type="entry name" value="Tscrpt_reg_AsnC/Lrp_C"/>
</dbReference>
<dbReference type="RefSeq" id="WP_017124226.1">
    <property type="nucleotide sequence ID" value="NZ_JACAQE010000008.1"/>
</dbReference>
<dbReference type="InterPro" id="IPR036388">
    <property type="entry name" value="WH-like_DNA-bd_sf"/>
</dbReference>
<dbReference type="Gene3D" id="1.10.10.10">
    <property type="entry name" value="Winged helix-like DNA-binding domain superfamily/Winged helix DNA-binding domain"/>
    <property type="match status" value="1"/>
</dbReference>
<dbReference type="PANTHER" id="PTHR30154:SF34">
    <property type="entry name" value="TRANSCRIPTIONAL REGULATOR AZLB"/>
    <property type="match status" value="1"/>
</dbReference>
<protein>
    <submittedName>
        <fullName evidence="5">Lrp/AsnC family transcriptional regulator</fullName>
    </submittedName>
</protein>
<dbReference type="SUPFAM" id="SSF46785">
    <property type="entry name" value="Winged helix' DNA-binding domain"/>
    <property type="match status" value="1"/>
</dbReference>
<dbReference type="Pfam" id="PF13412">
    <property type="entry name" value="HTH_24"/>
    <property type="match status" value="1"/>
</dbReference>
<name>A0A7Y8CER4_9PSED</name>
<dbReference type="Pfam" id="PF01037">
    <property type="entry name" value="AsnC_trans_reg"/>
    <property type="match status" value="1"/>
</dbReference>
<dbReference type="AlphaFoldDB" id="A0A7Y8CER4"/>
<dbReference type="InterPro" id="IPR019888">
    <property type="entry name" value="Tscrpt_reg_AsnC-like"/>
</dbReference>
<dbReference type="InterPro" id="IPR000485">
    <property type="entry name" value="AsnC-type_HTH_dom"/>
</dbReference>
<dbReference type="SUPFAM" id="SSF54909">
    <property type="entry name" value="Dimeric alpha+beta barrel"/>
    <property type="match status" value="1"/>
</dbReference>
<gene>
    <name evidence="5" type="ORF">HX845_22900</name>
</gene>
<proteinExistence type="predicted"/>
<dbReference type="GO" id="GO:0043200">
    <property type="term" value="P:response to amino acid"/>
    <property type="evidence" value="ECO:0007669"/>
    <property type="project" value="TreeGrafter"/>
</dbReference>
<evidence type="ECO:0000259" key="4">
    <source>
        <dbReference type="PROSITE" id="PS50956"/>
    </source>
</evidence>
<keyword evidence="2" id="KW-0238">DNA-binding</keyword>
<dbReference type="PROSITE" id="PS50956">
    <property type="entry name" value="HTH_ASNC_2"/>
    <property type="match status" value="1"/>
</dbReference>
<dbReference type="InterPro" id="IPR036390">
    <property type="entry name" value="WH_DNA-bd_sf"/>
</dbReference>
<evidence type="ECO:0000256" key="1">
    <source>
        <dbReference type="ARBA" id="ARBA00023015"/>
    </source>
</evidence>
<dbReference type="InterPro" id="IPR011008">
    <property type="entry name" value="Dimeric_a/b-barrel"/>
</dbReference>
<keyword evidence="1" id="KW-0805">Transcription regulation</keyword>
<dbReference type="PRINTS" id="PR00033">
    <property type="entry name" value="HTHASNC"/>
</dbReference>
<reference evidence="5 6" key="1">
    <citation type="submission" date="2020-04" db="EMBL/GenBank/DDBJ databases">
        <title>Molecular characterization of pseudomonads from Agaricus bisporus reveal novel blotch 2 pathogens in Western Europe.</title>
        <authorList>
            <person name="Taparia T."/>
            <person name="Krijger M."/>
            <person name="Haynes E."/>
            <person name="Elpinstone J.G."/>
            <person name="Noble R."/>
            <person name="Van Der Wolf J."/>
        </authorList>
    </citation>
    <scope>NUCLEOTIDE SEQUENCE [LARGE SCALE GENOMIC DNA]</scope>
    <source>
        <strain evidence="5 6">IPO3738</strain>
    </source>
</reference>
<dbReference type="GO" id="GO:0005829">
    <property type="term" value="C:cytosol"/>
    <property type="evidence" value="ECO:0007669"/>
    <property type="project" value="TreeGrafter"/>
</dbReference>
<feature type="domain" description="HTH asnC-type" evidence="4">
    <location>
        <begin position="4"/>
        <end position="64"/>
    </location>
</feature>
<comment type="caution">
    <text evidence="5">The sequence shown here is derived from an EMBL/GenBank/DDBJ whole genome shotgun (WGS) entry which is preliminary data.</text>
</comment>
<dbReference type="EMBL" id="JACAQE010000008">
    <property type="protein sequence ID" value="NWC16525.1"/>
    <property type="molecule type" value="Genomic_DNA"/>
</dbReference>
<dbReference type="PANTHER" id="PTHR30154">
    <property type="entry name" value="LEUCINE-RESPONSIVE REGULATORY PROTEIN"/>
    <property type="match status" value="1"/>
</dbReference>
<evidence type="ECO:0000313" key="6">
    <source>
        <dbReference type="Proteomes" id="UP000517547"/>
    </source>
</evidence>
<accession>A0A7Y8CER4</accession>
<evidence type="ECO:0000256" key="3">
    <source>
        <dbReference type="ARBA" id="ARBA00023163"/>
    </source>
</evidence>
<evidence type="ECO:0000313" key="5">
    <source>
        <dbReference type="EMBL" id="NWC16525.1"/>
    </source>
</evidence>
<dbReference type="GO" id="GO:0043565">
    <property type="term" value="F:sequence-specific DNA binding"/>
    <property type="evidence" value="ECO:0007669"/>
    <property type="project" value="InterPro"/>
</dbReference>
<dbReference type="SMART" id="SM00344">
    <property type="entry name" value="HTH_ASNC"/>
    <property type="match status" value="1"/>
</dbReference>
<evidence type="ECO:0000256" key="2">
    <source>
        <dbReference type="ARBA" id="ARBA00023125"/>
    </source>
</evidence>
<organism evidence="5 6">
    <name type="scientific">Pseudomonas gingeri</name>
    <dbReference type="NCBI Taxonomy" id="117681"/>
    <lineage>
        <taxon>Bacteria</taxon>
        <taxon>Pseudomonadati</taxon>
        <taxon>Pseudomonadota</taxon>
        <taxon>Gammaproteobacteria</taxon>
        <taxon>Pseudomonadales</taxon>
        <taxon>Pseudomonadaceae</taxon>
        <taxon>Pseudomonas</taxon>
    </lineage>
</organism>
<dbReference type="Gene3D" id="3.30.70.920">
    <property type="match status" value="1"/>
</dbReference>
<dbReference type="Proteomes" id="UP000517547">
    <property type="component" value="Unassembled WGS sequence"/>
</dbReference>